<organism evidence="16 17">
    <name type="scientific">Peptoniphilus olsenii</name>
    <dbReference type="NCBI Taxonomy" id="411570"/>
    <lineage>
        <taxon>Bacteria</taxon>
        <taxon>Bacillati</taxon>
        <taxon>Bacillota</taxon>
        <taxon>Tissierellia</taxon>
        <taxon>Tissierellales</taxon>
        <taxon>Peptoniphilaceae</taxon>
        <taxon>Peptoniphilus</taxon>
    </lineage>
</organism>
<keyword evidence="12" id="KW-0902">Two-component regulatory system</keyword>
<dbReference type="Pfam" id="PF00512">
    <property type="entry name" value="HisKA"/>
    <property type="match status" value="1"/>
</dbReference>
<dbReference type="SUPFAM" id="SSF55874">
    <property type="entry name" value="ATPase domain of HSP90 chaperone/DNA topoisomerase II/histidine kinase"/>
    <property type="match status" value="1"/>
</dbReference>
<evidence type="ECO:0000259" key="15">
    <source>
        <dbReference type="PROSITE" id="PS50109"/>
    </source>
</evidence>
<evidence type="ECO:0000313" key="17">
    <source>
        <dbReference type="Proteomes" id="UP001549162"/>
    </source>
</evidence>
<evidence type="ECO:0000256" key="6">
    <source>
        <dbReference type="ARBA" id="ARBA00022679"/>
    </source>
</evidence>
<feature type="domain" description="Histidine kinase" evidence="15">
    <location>
        <begin position="234"/>
        <end position="435"/>
    </location>
</feature>
<dbReference type="Gene3D" id="3.30.565.10">
    <property type="entry name" value="Histidine kinase-like ATPase, C-terminal domain"/>
    <property type="match status" value="1"/>
</dbReference>
<keyword evidence="4" id="KW-1003">Cell membrane</keyword>
<protein>
    <recommendedName>
        <fullName evidence="3">histidine kinase</fullName>
        <ecNumber evidence="3">2.7.13.3</ecNumber>
    </recommendedName>
</protein>
<keyword evidence="9 16" id="KW-0418">Kinase</keyword>
<evidence type="ECO:0000256" key="12">
    <source>
        <dbReference type="ARBA" id="ARBA00023012"/>
    </source>
</evidence>
<evidence type="ECO:0000256" key="10">
    <source>
        <dbReference type="ARBA" id="ARBA00022840"/>
    </source>
</evidence>
<dbReference type="GO" id="GO:0016301">
    <property type="term" value="F:kinase activity"/>
    <property type="evidence" value="ECO:0007669"/>
    <property type="project" value="UniProtKB-KW"/>
</dbReference>
<reference evidence="16 17" key="1">
    <citation type="submission" date="2024-06" db="EMBL/GenBank/DDBJ databases">
        <title>Genomic Encyclopedia of Type Strains, Phase IV (KMG-IV): sequencing the most valuable type-strain genomes for metagenomic binning, comparative biology and taxonomic classification.</title>
        <authorList>
            <person name="Goeker M."/>
        </authorList>
    </citation>
    <scope>NUCLEOTIDE SEQUENCE [LARGE SCALE GENOMIC DNA]</scope>
    <source>
        <strain evidence="16 17">DSM 21460</strain>
    </source>
</reference>
<comment type="caution">
    <text evidence="16">The sequence shown here is derived from an EMBL/GenBank/DDBJ whole genome shotgun (WGS) entry which is preliminary data.</text>
</comment>
<keyword evidence="17" id="KW-1185">Reference proteome</keyword>
<sequence>MNKFKFFTKILLKYILILVIYSIVIISVFVSTLFYISKKQSESNINPGYIYQKISDDEPENLSYDNKLLLKRNRIWMLVLNKDGKYLTSYNSPQNVVKDYSPQEIVKFTRWYIKDFPVFTYIHEDKILVFGFPKNSYGKLANNYFQVNITLSLIYISLILLVTIVISIFIIYYLSKKKLLKEITPVIQAILNISENKPIKLNNDGELKYIKKSLNKTSQQLETNRIERGNWLRGISHDLRTPLTVISGYTKQLEDKVQDKTEIKLITDNVNLMNNILESLNITYIVENKKKLDDIKVIDVMKLLREISADLLNNLDKDFDINIENSTPAKIIGDKNLLDRAFRNIILNSIVHNEMPNIIIKCEKFNFKKIKITILDNGTITKEKIKELNNINTNNKIHGFGIIIVKKIILLHNGTINFYFNNPGLRTEIILEKSK</sequence>
<dbReference type="InterPro" id="IPR036890">
    <property type="entry name" value="HATPase_C_sf"/>
</dbReference>
<evidence type="ECO:0000256" key="1">
    <source>
        <dbReference type="ARBA" id="ARBA00000085"/>
    </source>
</evidence>
<keyword evidence="13 14" id="KW-0472">Membrane</keyword>
<evidence type="ECO:0000256" key="4">
    <source>
        <dbReference type="ARBA" id="ARBA00022475"/>
    </source>
</evidence>
<gene>
    <name evidence="16" type="ORF">ABID14_001943</name>
</gene>
<keyword evidence="6" id="KW-0808">Transferase</keyword>
<dbReference type="EC" id="2.7.13.3" evidence="3"/>
<dbReference type="Gene3D" id="1.10.287.130">
    <property type="match status" value="1"/>
</dbReference>
<keyword evidence="5" id="KW-0597">Phosphoprotein</keyword>
<name>A0ABV2JEH0_9FIRM</name>
<dbReference type="PANTHER" id="PTHR45528:SF1">
    <property type="entry name" value="SENSOR HISTIDINE KINASE CPXA"/>
    <property type="match status" value="1"/>
</dbReference>
<keyword evidence="10" id="KW-0067">ATP-binding</keyword>
<proteinExistence type="predicted"/>
<dbReference type="InterPro" id="IPR050398">
    <property type="entry name" value="HssS/ArlS-like"/>
</dbReference>
<dbReference type="Proteomes" id="UP001549162">
    <property type="component" value="Unassembled WGS sequence"/>
</dbReference>
<keyword evidence="11 14" id="KW-1133">Transmembrane helix</keyword>
<feature type="transmembrane region" description="Helical" evidence="14">
    <location>
        <begin position="153"/>
        <end position="174"/>
    </location>
</feature>
<comment type="catalytic activity">
    <reaction evidence="1">
        <text>ATP + protein L-histidine = ADP + protein N-phospho-L-histidine.</text>
        <dbReference type="EC" id="2.7.13.3"/>
    </reaction>
</comment>
<keyword evidence="7 14" id="KW-0812">Transmembrane</keyword>
<feature type="transmembrane region" description="Helical" evidence="14">
    <location>
        <begin position="12"/>
        <end position="36"/>
    </location>
</feature>
<dbReference type="InterPro" id="IPR005467">
    <property type="entry name" value="His_kinase_dom"/>
</dbReference>
<dbReference type="InterPro" id="IPR003594">
    <property type="entry name" value="HATPase_dom"/>
</dbReference>
<evidence type="ECO:0000313" key="16">
    <source>
        <dbReference type="EMBL" id="MET3618305.1"/>
    </source>
</evidence>
<evidence type="ECO:0000256" key="11">
    <source>
        <dbReference type="ARBA" id="ARBA00022989"/>
    </source>
</evidence>
<dbReference type="PANTHER" id="PTHR45528">
    <property type="entry name" value="SENSOR HISTIDINE KINASE CPXA"/>
    <property type="match status" value="1"/>
</dbReference>
<evidence type="ECO:0000256" key="8">
    <source>
        <dbReference type="ARBA" id="ARBA00022741"/>
    </source>
</evidence>
<dbReference type="SUPFAM" id="SSF47384">
    <property type="entry name" value="Homodimeric domain of signal transducing histidine kinase"/>
    <property type="match status" value="1"/>
</dbReference>
<comment type="subcellular location">
    <subcellularLocation>
        <location evidence="2">Cell membrane</location>
        <topology evidence="2">Multi-pass membrane protein</topology>
    </subcellularLocation>
</comment>
<evidence type="ECO:0000256" key="2">
    <source>
        <dbReference type="ARBA" id="ARBA00004651"/>
    </source>
</evidence>
<dbReference type="CDD" id="cd00082">
    <property type="entry name" value="HisKA"/>
    <property type="match status" value="1"/>
</dbReference>
<evidence type="ECO:0000256" key="7">
    <source>
        <dbReference type="ARBA" id="ARBA00022692"/>
    </source>
</evidence>
<dbReference type="EMBL" id="JBEPMA010000020">
    <property type="protein sequence ID" value="MET3618305.1"/>
    <property type="molecule type" value="Genomic_DNA"/>
</dbReference>
<evidence type="ECO:0000256" key="3">
    <source>
        <dbReference type="ARBA" id="ARBA00012438"/>
    </source>
</evidence>
<dbReference type="PROSITE" id="PS50109">
    <property type="entry name" value="HIS_KIN"/>
    <property type="match status" value="1"/>
</dbReference>
<evidence type="ECO:0000256" key="9">
    <source>
        <dbReference type="ARBA" id="ARBA00022777"/>
    </source>
</evidence>
<keyword evidence="8" id="KW-0547">Nucleotide-binding</keyword>
<evidence type="ECO:0000256" key="5">
    <source>
        <dbReference type="ARBA" id="ARBA00022553"/>
    </source>
</evidence>
<dbReference type="SMART" id="SM00387">
    <property type="entry name" value="HATPase_c"/>
    <property type="match status" value="1"/>
</dbReference>
<dbReference type="SMART" id="SM00388">
    <property type="entry name" value="HisKA"/>
    <property type="match status" value="1"/>
</dbReference>
<evidence type="ECO:0000256" key="13">
    <source>
        <dbReference type="ARBA" id="ARBA00023136"/>
    </source>
</evidence>
<dbReference type="InterPro" id="IPR036097">
    <property type="entry name" value="HisK_dim/P_sf"/>
</dbReference>
<dbReference type="InterPro" id="IPR003661">
    <property type="entry name" value="HisK_dim/P_dom"/>
</dbReference>
<accession>A0ABV2JEH0</accession>
<dbReference type="Pfam" id="PF02518">
    <property type="entry name" value="HATPase_c"/>
    <property type="match status" value="1"/>
</dbReference>
<evidence type="ECO:0000256" key="14">
    <source>
        <dbReference type="SAM" id="Phobius"/>
    </source>
</evidence>